<dbReference type="InterPro" id="IPR043917">
    <property type="entry name" value="DUF5753"/>
</dbReference>
<dbReference type="AlphaFoldDB" id="A0A1V4D6Z9"/>
<organism evidence="2 3">
    <name type="scientific">Streptomyces antioxidans</name>
    <dbReference type="NCBI Taxonomy" id="1507734"/>
    <lineage>
        <taxon>Bacteria</taxon>
        <taxon>Bacillati</taxon>
        <taxon>Actinomycetota</taxon>
        <taxon>Actinomycetes</taxon>
        <taxon>Kitasatosporales</taxon>
        <taxon>Streptomycetaceae</taxon>
        <taxon>Streptomyces</taxon>
    </lineage>
</organism>
<dbReference type="InterPro" id="IPR001387">
    <property type="entry name" value="Cro/C1-type_HTH"/>
</dbReference>
<feature type="domain" description="HTH cro/C1-type" evidence="1">
    <location>
        <begin position="19"/>
        <end position="74"/>
    </location>
</feature>
<dbReference type="Pfam" id="PF13560">
    <property type="entry name" value="HTH_31"/>
    <property type="match status" value="1"/>
</dbReference>
<dbReference type="PROSITE" id="PS50943">
    <property type="entry name" value="HTH_CROC1"/>
    <property type="match status" value="1"/>
</dbReference>
<comment type="caution">
    <text evidence="2">The sequence shown here is derived from an EMBL/GenBank/DDBJ whole genome shotgun (WGS) entry which is preliminary data.</text>
</comment>
<dbReference type="OrthoDB" id="4350134at2"/>
<dbReference type="CDD" id="cd00093">
    <property type="entry name" value="HTH_XRE"/>
    <property type="match status" value="1"/>
</dbReference>
<reference evidence="2" key="1">
    <citation type="submission" date="2016-12" db="EMBL/GenBank/DDBJ databases">
        <title>Genome sequence of Streptomyces antioxidans MUSC 164.</title>
        <authorList>
            <person name="Lee L.-H."/>
            <person name="Ser H.-L."/>
        </authorList>
    </citation>
    <scope>NUCLEOTIDE SEQUENCE [LARGE SCALE GENOMIC DNA]</scope>
    <source>
        <strain evidence="2">MUSC 164</strain>
    </source>
</reference>
<dbReference type="InterPro" id="IPR010982">
    <property type="entry name" value="Lambda_DNA-bd_dom_sf"/>
</dbReference>
<accession>A0A1V4D6Z9</accession>
<evidence type="ECO:0000313" key="3">
    <source>
        <dbReference type="Proteomes" id="UP000033615"/>
    </source>
</evidence>
<dbReference type="Proteomes" id="UP000033615">
    <property type="component" value="Unassembled WGS sequence"/>
</dbReference>
<proteinExistence type="predicted"/>
<dbReference type="SMART" id="SM00530">
    <property type="entry name" value="HTH_XRE"/>
    <property type="match status" value="1"/>
</dbReference>
<dbReference type="GO" id="GO:0003677">
    <property type="term" value="F:DNA binding"/>
    <property type="evidence" value="ECO:0007669"/>
    <property type="project" value="InterPro"/>
</dbReference>
<sequence>MTNSNSTLLMSRVTFGRALRRLRHEANRFTIAEVAAALGCDVSLISRIENGKRVCSQRHFAQLMDLYEVSADQRDELAELHASARERRQPWWAPYSEVISAQYERFLGFEAAASTVHEYQVGIVPGLLQTEAYATAVTGVGFASLGPDQIEALVEVRSLRQRHCLHETTAPLECHYVIAQAALDFQVGGARTHQEQLGHLVEISAHPSVDLRVIPYEKGEQAAQISAFRILQFSDEDVPDVAFGESVAGSLTMDDPRDLRRLHRLFRSLTDAALCPEESRDVIARTRNRGS</sequence>
<dbReference type="Gene3D" id="1.10.260.40">
    <property type="entry name" value="lambda repressor-like DNA-binding domains"/>
    <property type="match status" value="1"/>
</dbReference>
<keyword evidence="3" id="KW-1185">Reference proteome</keyword>
<dbReference type="RefSeq" id="WP_053048556.1">
    <property type="nucleotide sequence ID" value="NZ_LAKD02000030.1"/>
</dbReference>
<name>A0A1V4D6Z9_9ACTN</name>
<evidence type="ECO:0000313" key="2">
    <source>
        <dbReference type="EMBL" id="OPF80502.1"/>
    </source>
</evidence>
<dbReference type="EMBL" id="LAKD02000030">
    <property type="protein sequence ID" value="OPF80502.1"/>
    <property type="molecule type" value="Genomic_DNA"/>
</dbReference>
<dbReference type="Pfam" id="PF19054">
    <property type="entry name" value="DUF5753"/>
    <property type="match status" value="1"/>
</dbReference>
<gene>
    <name evidence="2" type="ORF">VT50_0212615</name>
</gene>
<dbReference type="SUPFAM" id="SSF47413">
    <property type="entry name" value="lambda repressor-like DNA-binding domains"/>
    <property type="match status" value="1"/>
</dbReference>
<evidence type="ECO:0000259" key="1">
    <source>
        <dbReference type="PROSITE" id="PS50943"/>
    </source>
</evidence>
<protein>
    <submittedName>
        <fullName evidence="2">Transcriptional regulator</fullName>
    </submittedName>
</protein>